<accession>A0A161SAI7</accession>
<evidence type="ECO:0000259" key="2">
    <source>
        <dbReference type="PROSITE" id="PS50914"/>
    </source>
</evidence>
<comment type="caution">
    <text evidence="3">The sequence shown here is derived from an EMBL/GenBank/DDBJ whole genome shotgun (WGS) entry which is preliminary data.</text>
</comment>
<dbReference type="AlphaFoldDB" id="A0A161SAI7"/>
<dbReference type="PROSITE" id="PS51257">
    <property type="entry name" value="PROKAR_LIPOPROTEIN"/>
    <property type="match status" value="1"/>
</dbReference>
<reference evidence="4" key="1">
    <citation type="submission" date="2016-01" db="EMBL/GenBank/DDBJ databases">
        <title>Draft genome of Chromobacterium sp. F49.</title>
        <authorList>
            <person name="Hong K.W."/>
        </authorList>
    </citation>
    <scope>NUCLEOTIDE SEQUENCE [LARGE SCALE GENOMIC DNA]</scope>
    <source>
        <strain evidence="4">CN10</strain>
    </source>
</reference>
<dbReference type="Proteomes" id="UP000076625">
    <property type="component" value="Unassembled WGS sequence"/>
</dbReference>
<dbReference type="RefSeq" id="WP_066611712.1">
    <property type="nucleotide sequence ID" value="NZ_LQQU01000017.1"/>
</dbReference>
<protein>
    <recommendedName>
        <fullName evidence="2">BON domain-containing protein</fullName>
    </recommendedName>
</protein>
<proteinExistence type="predicted"/>
<organism evidence="3 4">
    <name type="scientific">Crenobacter luteus</name>
    <dbReference type="NCBI Taxonomy" id="1452487"/>
    <lineage>
        <taxon>Bacteria</taxon>
        <taxon>Pseudomonadati</taxon>
        <taxon>Pseudomonadota</taxon>
        <taxon>Betaproteobacteria</taxon>
        <taxon>Neisseriales</taxon>
        <taxon>Neisseriaceae</taxon>
        <taxon>Crenobacter</taxon>
    </lineage>
</organism>
<evidence type="ECO:0000313" key="4">
    <source>
        <dbReference type="Proteomes" id="UP000076625"/>
    </source>
</evidence>
<keyword evidence="4" id="KW-1185">Reference proteome</keyword>
<dbReference type="PROSITE" id="PS50914">
    <property type="entry name" value="BON"/>
    <property type="match status" value="1"/>
</dbReference>
<dbReference type="InterPro" id="IPR007055">
    <property type="entry name" value="BON_dom"/>
</dbReference>
<feature type="chain" id="PRO_5007826233" description="BON domain-containing protein" evidence="1">
    <location>
        <begin position="29"/>
        <end position="110"/>
    </location>
</feature>
<evidence type="ECO:0000313" key="3">
    <source>
        <dbReference type="EMBL" id="KZE32783.1"/>
    </source>
</evidence>
<sequence>MNRVVNRATLLISLVAPLWLAACSSASAPQAAAAPKTAVAVDPDVALAATVKAALDADPALAPLNLKVSSKKGDIKIEGTMSDDQQMLKAGLIAQDVPGVKNVTNDMQFK</sequence>
<feature type="signal peptide" evidence="1">
    <location>
        <begin position="1"/>
        <end position="28"/>
    </location>
</feature>
<dbReference type="STRING" id="1452487.AVW16_10370"/>
<dbReference type="Pfam" id="PF04972">
    <property type="entry name" value="BON"/>
    <property type="match status" value="1"/>
</dbReference>
<dbReference type="EMBL" id="LQQU01000017">
    <property type="protein sequence ID" value="KZE32783.1"/>
    <property type="molecule type" value="Genomic_DNA"/>
</dbReference>
<evidence type="ECO:0000256" key="1">
    <source>
        <dbReference type="SAM" id="SignalP"/>
    </source>
</evidence>
<dbReference type="Gene3D" id="3.30.1340.30">
    <property type="match status" value="1"/>
</dbReference>
<feature type="domain" description="BON" evidence="2">
    <location>
        <begin position="43"/>
        <end position="110"/>
    </location>
</feature>
<gene>
    <name evidence="3" type="ORF">AVW16_10370</name>
</gene>
<keyword evidence="1" id="KW-0732">Signal</keyword>
<name>A0A161SAI7_9NEIS</name>
<dbReference type="OrthoDB" id="8591588at2"/>